<dbReference type="GO" id="GO:0015917">
    <property type="term" value="P:aminophospholipid transport"/>
    <property type="evidence" value="ECO:0007669"/>
    <property type="project" value="EnsemblFungi"/>
</dbReference>
<comment type="subunit">
    <text evidence="9">Component of the ER-mitochondria encounter structure (ERMES) or MDM complex, composed of MMM1, MDM10, MDM12 and MDM34. A MMM1 homodimer associates with one molecule of MDM12 on each side in a pairwise head-to-tail manner, and the SMP-LTD domains of MMM1 and MDM12 generate a continuous hydrophobic tunnel for phospholipid trafficking.</text>
</comment>
<dbReference type="STRING" id="1076872.G8ZY32"/>
<keyword evidence="3 9" id="KW-1000">Mitochondrion outer membrane</keyword>
<gene>
    <name evidence="12" type="primary">TDEL0G04320</name>
    <name evidence="9" type="synonym">MDM12</name>
    <name evidence="12" type="ORF">TDEL_0G04320</name>
</gene>
<dbReference type="HOGENOM" id="CLU_026794_2_0_1"/>
<dbReference type="InterPro" id="IPR027532">
    <property type="entry name" value="Mdm12"/>
</dbReference>
<evidence type="ECO:0000256" key="2">
    <source>
        <dbReference type="ARBA" id="ARBA00022448"/>
    </source>
</evidence>
<evidence type="ECO:0000256" key="7">
    <source>
        <dbReference type="ARBA" id="ARBA00023128"/>
    </source>
</evidence>
<keyword evidence="6" id="KW-0446">Lipid-binding</keyword>
<feature type="region of interest" description="Disordered" evidence="10">
    <location>
        <begin position="236"/>
        <end position="261"/>
    </location>
</feature>
<dbReference type="GO" id="GO:0008289">
    <property type="term" value="F:lipid binding"/>
    <property type="evidence" value="ECO:0007669"/>
    <property type="project" value="UniProtKB-KW"/>
</dbReference>
<keyword evidence="4 9" id="KW-0256">Endoplasmic reticulum</keyword>
<evidence type="ECO:0000256" key="4">
    <source>
        <dbReference type="ARBA" id="ARBA00022824"/>
    </source>
</evidence>
<comment type="similarity">
    <text evidence="9">Belongs to the MDM12 family.</text>
</comment>
<evidence type="ECO:0000259" key="11">
    <source>
        <dbReference type="PROSITE" id="PS51847"/>
    </source>
</evidence>
<evidence type="ECO:0000256" key="9">
    <source>
        <dbReference type="HAMAP-Rule" id="MF_03104"/>
    </source>
</evidence>
<dbReference type="PANTHER" id="PTHR28204:SF1">
    <property type="entry name" value="MITOCHONDRIAL DISTRIBUTION AND MORPHOLOGY PROTEIN 12"/>
    <property type="match status" value="1"/>
</dbReference>
<protein>
    <recommendedName>
        <fullName evidence="9">Mitochondrial distribution and morphology protein 12</fullName>
    </recommendedName>
    <alternativeName>
        <fullName evidence="9">Mitochondrial inheritance component MDM12</fullName>
    </alternativeName>
</protein>
<keyword evidence="5" id="KW-0445">Lipid transport</keyword>
<dbReference type="EMBL" id="HE616748">
    <property type="protein sequence ID" value="CCE93799.1"/>
    <property type="molecule type" value="Genomic_DNA"/>
</dbReference>
<dbReference type="GO" id="GO:0032865">
    <property type="term" value="C:ERMES complex"/>
    <property type="evidence" value="ECO:0007669"/>
    <property type="project" value="UniProtKB-UniRule"/>
</dbReference>
<dbReference type="AlphaFoldDB" id="G8ZY32"/>
<sequence length="261" mass="29476">MSFDIDWTKLESDSRLNKSIKSHLNSYLQSINLPSYVSNLRLIDFSIGKIAPNITLREISDPLDDFYQALNEEQESGKTLEPSPNDIQFLTEIEYKGDLLITLAADLVLHYPTEGFMTLPVKLTISNIGIHSLCLIAYLAKELFISFVCDVSDTKLDNDESVLDPAGPVLAPRRSLERIFIIRSMKIETEIGEQYLGEGSVLRSVGKLEQYLLENLKDVLRKELSWPSWINLDFGNDNEDDDDNNATDQDDGNAEKPDQGE</sequence>
<dbReference type="HAMAP" id="MF_03104">
    <property type="entry name" value="Mdm12"/>
    <property type="match status" value="1"/>
</dbReference>
<dbReference type="GO" id="GO:0000001">
    <property type="term" value="P:mitochondrion inheritance"/>
    <property type="evidence" value="ECO:0007669"/>
    <property type="project" value="EnsemblFungi"/>
</dbReference>
<dbReference type="GO" id="GO:0005789">
    <property type="term" value="C:endoplasmic reticulum membrane"/>
    <property type="evidence" value="ECO:0007669"/>
    <property type="project" value="UniProtKB-SubCell"/>
</dbReference>
<dbReference type="eggNOG" id="ENOG502QQS2">
    <property type="taxonomic scope" value="Eukaryota"/>
</dbReference>
<evidence type="ECO:0000256" key="3">
    <source>
        <dbReference type="ARBA" id="ARBA00022787"/>
    </source>
</evidence>
<keyword evidence="13" id="KW-1185">Reference proteome</keyword>
<dbReference type="FunCoup" id="G8ZY32">
    <property type="interactions" value="78"/>
</dbReference>
<dbReference type="PANTHER" id="PTHR28204">
    <property type="entry name" value="MITOCHONDRIAL DISTRIBUTION AND MORPHOLOGY PROTEIN 12"/>
    <property type="match status" value="1"/>
</dbReference>
<name>G8ZY32_TORDE</name>
<dbReference type="OrthoDB" id="3356905at2759"/>
<keyword evidence="8 9" id="KW-0472">Membrane</keyword>
<comment type="function">
    <text evidence="9">Component of the ERMES/MDM complex, which serves as a molecular tether to connect the endoplasmic reticulum (ER) and mitochondria. Components of this complex are involved in the control of mitochondrial shape and protein biogenesis, and function in nonvesicular lipid trafficking between the ER and mitochondria. MDM12 is required for the interaction of the ER-resident membrane protein MMM1 and the outer mitochondrial membrane-resident beta-barrel protein MDM10. The MDM12-MMM1 subcomplex functions in the major beta-barrel assembly pathway that is responsible for biogenesis of all mitochondrial outer membrane beta-barrel proteins, and acts in a late step after the SAM complex. The MDM10-MDM12-MMM1 subcomplex further acts in the TOM40-specific pathway after the action of the MDM12-MMM1 complex. Essential for establishing and maintaining the structure of mitochondria and maintenance of mtDNA nucleoids.</text>
</comment>
<evidence type="ECO:0000256" key="6">
    <source>
        <dbReference type="ARBA" id="ARBA00023121"/>
    </source>
</evidence>
<feature type="compositionally biased region" description="Acidic residues" evidence="10">
    <location>
        <begin position="236"/>
        <end position="252"/>
    </location>
</feature>
<dbReference type="PROSITE" id="PS51847">
    <property type="entry name" value="SMP"/>
    <property type="match status" value="1"/>
</dbReference>
<dbReference type="Pfam" id="PF26544">
    <property type="entry name" value="Mdm12"/>
    <property type="match status" value="1"/>
</dbReference>
<dbReference type="GO" id="GO:0070096">
    <property type="term" value="P:mitochondrial outer membrane translocase complex assembly"/>
    <property type="evidence" value="ECO:0007669"/>
    <property type="project" value="EnsemblFungi"/>
</dbReference>
<accession>G8ZY32</accession>
<evidence type="ECO:0000313" key="13">
    <source>
        <dbReference type="Proteomes" id="UP000005627"/>
    </source>
</evidence>
<dbReference type="CDD" id="cd21672">
    <property type="entry name" value="SMP_Mdm12"/>
    <property type="match status" value="1"/>
</dbReference>
<dbReference type="Proteomes" id="UP000005627">
    <property type="component" value="Chromosome 7"/>
</dbReference>
<dbReference type="InParanoid" id="G8ZY32"/>
<evidence type="ECO:0000256" key="1">
    <source>
        <dbReference type="ARBA" id="ARBA00004370"/>
    </source>
</evidence>
<reference evidence="12 13" key="1">
    <citation type="journal article" date="2011" name="Proc. Natl. Acad. Sci. U.S.A.">
        <title>Evolutionary erosion of yeast sex chromosomes by mating-type switching accidents.</title>
        <authorList>
            <person name="Gordon J.L."/>
            <person name="Armisen D."/>
            <person name="Proux-Wera E."/>
            <person name="Oheigeartaigh S.S."/>
            <person name="Byrne K.P."/>
            <person name="Wolfe K.H."/>
        </authorList>
    </citation>
    <scope>NUCLEOTIDE SEQUENCE [LARGE SCALE GENOMIC DNA]</scope>
    <source>
        <strain evidence="13">ATCC 10662 / CBS 1146 / NBRC 0425 / NCYC 2629 / NRRL Y-866</strain>
    </source>
</reference>
<evidence type="ECO:0000256" key="5">
    <source>
        <dbReference type="ARBA" id="ARBA00023055"/>
    </source>
</evidence>
<dbReference type="GO" id="GO:1990456">
    <property type="term" value="P:mitochondrion-endoplasmic reticulum membrane tethering"/>
    <property type="evidence" value="ECO:0007669"/>
    <property type="project" value="EnsemblFungi"/>
</dbReference>
<dbReference type="GeneID" id="11505172"/>
<dbReference type="GO" id="GO:0120013">
    <property type="term" value="F:lipid transfer activity"/>
    <property type="evidence" value="ECO:0007669"/>
    <property type="project" value="EnsemblFungi"/>
</dbReference>
<comment type="subcellular location">
    <subcellularLocation>
        <location evidence="1">Membrane</location>
    </subcellularLocation>
    <subcellularLocation>
        <location evidence="9">Mitochondrion outer membrane</location>
        <topology evidence="9">Peripheral membrane protein</topology>
        <orientation evidence="9">Cytoplasmic side</orientation>
    </subcellularLocation>
    <subcellularLocation>
        <location evidence="9">Endoplasmic reticulum membrane</location>
        <topology evidence="9">Peripheral membrane protein</topology>
        <orientation evidence="9">Cytoplasmic side</orientation>
    </subcellularLocation>
    <text evidence="9">The ERMES/MDM complex localizes to a few discrete foci (around 10 per single cell), that represent mitochondria-endoplasmic reticulum junctions. These foci are often found next to mtDNA nucleoids.</text>
</comment>
<organism evidence="12 13">
    <name type="scientific">Torulaspora delbrueckii</name>
    <name type="common">Yeast</name>
    <name type="synonym">Candida colliculosa</name>
    <dbReference type="NCBI Taxonomy" id="4950"/>
    <lineage>
        <taxon>Eukaryota</taxon>
        <taxon>Fungi</taxon>
        <taxon>Dikarya</taxon>
        <taxon>Ascomycota</taxon>
        <taxon>Saccharomycotina</taxon>
        <taxon>Saccharomycetes</taxon>
        <taxon>Saccharomycetales</taxon>
        <taxon>Saccharomycetaceae</taxon>
        <taxon>Torulaspora</taxon>
    </lineage>
</organism>
<proteinExistence type="inferred from homology"/>
<keyword evidence="2" id="KW-0813">Transport</keyword>
<feature type="domain" description="SMP-LTD" evidence="11">
    <location>
        <begin position="1"/>
        <end position="235"/>
    </location>
</feature>
<evidence type="ECO:0000256" key="8">
    <source>
        <dbReference type="ARBA" id="ARBA00023136"/>
    </source>
</evidence>
<dbReference type="RefSeq" id="XP_003683010.1">
    <property type="nucleotide sequence ID" value="XM_003682962.1"/>
</dbReference>
<dbReference type="KEGG" id="tdl:TDEL_0G04320"/>
<dbReference type="GO" id="GO:0007031">
    <property type="term" value="P:peroxisome organization"/>
    <property type="evidence" value="ECO:0007669"/>
    <property type="project" value="EnsemblFungi"/>
</dbReference>
<dbReference type="GO" id="GO:0045040">
    <property type="term" value="P:protein insertion into mitochondrial outer membrane"/>
    <property type="evidence" value="ECO:0007669"/>
    <property type="project" value="UniProtKB-UniRule"/>
</dbReference>
<dbReference type="InterPro" id="IPR031468">
    <property type="entry name" value="SMP_LBD"/>
</dbReference>
<keyword evidence="7 9" id="KW-0496">Mitochondrion</keyword>
<evidence type="ECO:0000256" key="10">
    <source>
        <dbReference type="SAM" id="MobiDB-lite"/>
    </source>
</evidence>
<evidence type="ECO:0000313" key="12">
    <source>
        <dbReference type="EMBL" id="CCE93799.1"/>
    </source>
</evidence>